<feature type="region of interest" description="Disordered" evidence="1">
    <location>
        <begin position="1"/>
        <end position="53"/>
    </location>
</feature>
<keyword evidence="3" id="KW-1185">Reference proteome</keyword>
<comment type="caution">
    <text evidence="2">The sequence shown here is derived from an EMBL/GenBank/DDBJ whole genome shotgun (WGS) entry which is preliminary data.</text>
</comment>
<name>A0A2U1FAA3_9PSEU</name>
<dbReference type="RefSeq" id="WP_133251917.1">
    <property type="nucleotide sequence ID" value="NZ_QEKW01000007.1"/>
</dbReference>
<proteinExistence type="predicted"/>
<reference evidence="2 3" key="1">
    <citation type="submission" date="2018-04" db="EMBL/GenBank/DDBJ databases">
        <title>Genomic Encyclopedia of Type Strains, Phase IV (KMG-IV): sequencing the most valuable type-strain genomes for metagenomic binning, comparative biology and taxonomic classification.</title>
        <authorList>
            <person name="Goeker M."/>
        </authorList>
    </citation>
    <scope>NUCLEOTIDE SEQUENCE [LARGE SCALE GENOMIC DNA]</scope>
    <source>
        <strain evidence="2 3">DSM 45771</strain>
    </source>
</reference>
<evidence type="ECO:0000313" key="3">
    <source>
        <dbReference type="Proteomes" id="UP000245639"/>
    </source>
</evidence>
<feature type="compositionally biased region" description="Basic residues" evidence="1">
    <location>
        <begin position="1"/>
        <end position="33"/>
    </location>
</feature>
<gene>
    <name evidence="2" type="ORF">C8D89_10762</name>
</gene>
<organism evidence="2 3">
    <name type="scientific">Actinomycetospora cinnamomea</name>
    <dbReference type="NCBI Taxonomy" id="663609"/>
    <lineage>
        <taxon>Bacteria</taxon>
        <taxon>Bacillati</taxon>
        <taxon>Actinomycetota</taxon>
        <taxon>Actinomycetes</taxon>
        <taxon>Pseudonocardiales</taxon>
        <taxon>Pseudonocardiaceae</taxon>
        <taxon>Actinomycetospora</taxon>
    </lineage>
</organism>
<dbReference type="AlphaFoldDB" id="A0A2U1FAA3"/>
<accession>A0A2U1FAA3</accession>
<dbReference type="EMBL" id="QEKW01000007">
    <property type="protein sequence ID" value="PVZ08900.1"/>
    <property type="molecule type" value="Genomic_DNA"/>
</dbReference>
<evidence type="ECO:0000256" key="1">
    <source>
        <dbReference type="SAM" id="MobiDB-lite"/>
    </source>
</evidence>
<feature type="region of interest" description="Disordered" evidence="1">
    <location>
        <begin position="71"/>
        <end position="93"/>
    </location>
</feature>
<protein>
    <submittedName>
        <fullName evidence="2">Uncharacterized protein</fullName>
    </submittedName>
</protein>
<evidence type="ECO:0000313" key="2">
    <source>
        <dbReference type="EMBL" id="PVZ08900.1"/>
    </source>
</evidence>
<dbReference type="OrthoDB" id="9973446at2"/>
<dbReference type="Proteomes" id="UP000245639">
    <property type="component" value="Unassembled WGS sequence"/>
</dbReference>
<sequence>MGRRRRDERRTAAARRRRRRVAARPPRGARRGRASTVARRRDGGGAAPGLGALLDGIVGGLDDDAWEDEADDAWDDSDEDDWDDSDDSDDSDEDFELLRDWVRVVLGETVDQRDGEIARAFVTGLRRPPALADLFPGPSQDRVLVDLVVDSWLGKARRRHPDEDLARRAVAWVREVLGESGPVVEDAARVLWSSGAEVLREDFLRTPDDVLVARLWLLAAVLALAPVDDAVRCEVLHGR</sequence>